<keyword evidence="1" id="KW-0812">Transmembrane</keyword>
<protein>
    <submittedName>
        <fullName evidence="2">Uncharacterized protein</fullName>
    </submittedName>
</protein>
<organism evidence="2 3">
    <name type="scientific">Campylobacter showae CC57C</name>
    <dbReference type="NCBI Taxonomy" id="1073353"/>
    <lineage>
        <taxon>Bacteria</taxon>
        <taxon>Pseudomonadati</taxon>
        <taxon>Campylobacterota</taxon>
        <taxon>Epsilonproteobacteria</taxon>
        <taxon>Campylobacterales</taxon>
        <taxon>Campylobacteraceae</taxon>
        <taxon>Campylobacter</taxon>
    </lineage>
</organism>
<comment type="caution">
    <text evidence="2">The sequence shown here is derived from an EMBL/GenBank/DDBJ whole genome shotgun (WGS) entry which is preliminary data.</text>
</comment>
<keyword evidence="1" id="KW-0472">Membrane</keyword>
<dbReference type="PATRIC" id="fig|1073353.3.peg.1994"/>
<dbReference type="AlphaFoldDB" id="M3JB48"/>
<name>M3JB48_9BACT</name>
<evidence type="ECO:0000313" key="3">
    <source>
        <dbReference type="Proteomes" id="UP000011782"/>
    </source>
</evidence>
<gene>
    <name evidence="2" type="ORF">H740_09306</name>
</gene>
<evidence type="ECO:0000256" key="1">
    <source>
        <dbReference type="SAM" id="Phobius"/>
    </source>
</evidence>
<dbReference type="EMBL" id="AOTD01000229">
    <property type="protein sequence ID" value="EMG29917.1"/>
    <property type="molecule type" value="Genomic_DNA"/>
</dbReference>
<accession>M3JB48</accession>
<dbReference type="OrthoDB" id="5362685at2"/>
<reference evidence="2 3" key="1">
    <citation type="submission" date="2013-02" db="EMBL/GenBank/DDBJ databases">
        <title>Co-occurrence of anaerobic bacteria in colorectal carcinomas.</title>
        <authorList>
            <person name="Holt R.A."/>
            <person name="Warren R.L."/>
            <person name="Allen-Vercoe E."/>
            <person name="Pleasance S."/>
            <person name="Freeman D.J."/>
            <person name="Watson P."/>
            <person name="Moore R."/>
            <person name="Cochrane K."/>
        </authorList>
    </citation>
    <scope>NUCLEOTIDE SEQUENCE [LARGE SCALE GENOMIC DNA]</scope>
    <source>
        <strain evidence="2 3">CC57C</strain>
    </source>
</reference>
<dbReference type="Proteomes" id="UP000011782">
    <property type="component" value="Unassembled WGS sequence"/>
</dbReference>
<dbReference type="STRING" id="1073353.H740_09306"/>
<sequence length="244" mass="26711">MKFINYTSSNLTALAFFRSVKFTRSFLNLNLTAFRRFSVLKFANLTRAFFIFLLFIFCGAATLHGSNLPREIVLVNQNILSPAVSEKIAVLGQELASKIGVFAGVAVYESLDGKTLKEATAQLNLTPPYALLMLAKAEHKVEIFADAQTLKLFDKEKILSPYPSSGSILPILASKNGKDIFNAAVLNGYADLAEQIAASKGVSLQNAIGSQNRLTLDAFRIFIYGSIALIVCAAAFRKFRRKNG</sequence>
<proteinExistence type="predicted"/>
<feature type="transmembrane region" description="Helical" evidence="1">
    <location>
        <begin position="45"/>
        <end position="63"/>
    </location>
</feature>
<evidence type="ECO:0000313" key="2">
    <source>
        <dbReference type="EMBL" id="EMG29917.1"/>
    </source>
</evidence>
<keyword evidence="1" id="KW-1133">Transmembrane helix</keyword>
<feature type="transmembrane region" description="Helical" evidence="1">
    <location>
        <begin position="218"/>
        <end position="236"/>
    </location>
</feature>